<dbReference type="OrthoDB" id="187139at2759"/>
<evidence type="ECO:0000256" key="5">
    <source>
        <dbReference type="ARBA" id="ARBA00022801"/>
    </source>
</evidence>
<dbReference type="Gene3D" id="2.160.20.10">
    <property type="entry name" value="Single-stranded right-handed beta-helix, Pectin lyase-like"/>
    <property type="match status" value="1"/>
</dbReference>
<keyword evidence="6 8" id="KW-0326">Glycosidase</keyword>
<keyword evidence="10" id="KW-0456">Lyase</keyword>
<dbReference type="SMART" id="SM00710">
    <property type="entry name" value="PbH1"/>
    <property type="match status" value="4"/>
</dbReference>
<evidence type="ECO:0000313" key="11">
    <source>
        <dbReference type="Proteomes" id="UP001151529"/>
    </source>
</evidence>
<evidence type="ECO:0000256" key="7">
    <source>
        <dbReference type="ARBA" id="ARBA00023316"/>
    </source>
</evidence>
<feature type="signal peptide" evidence="9">
    <location>
        <begin position="1"/>
        <end position="21"/>
    </location>
</feature>
<evidence type="ECO:0000256" key="1">
    <source>
        <dbReference type="ARBA" id="ARBA00004191"/>
    </source>
</evidence>
<evidence type="ECO:0000256" key="6">
    <source>
        <dbReference type="ARBA" id="ARBA00023295"/>
    </source>
</evidence>
<dbReference type="PANTHER" id="PTHR31375">
    <property type="match status" value="1"/>
</dbReference>
<evidence type="ECO:0000256" key="9">
    <source>
        <dbReference type="SAM" id="SignalP"/>
    </source>
</evidence>
<dbReference type="GO" id="GO:0005975">
    <property type="term" value="P:carbohydrate metabolic process"/>
    <property type="evidence" value="ECO:0007669"/>
    <property type="project" value="InterPro"/>
</dbReference>
<gene>
    <name evidence="10" type="ORF">OIU85_014520</name>
</gene>
<dbReference type="Pfam" id="PF00295">
    <property type="entry name" value="Glyco_hydro_28"/>
    <property type="match status" value="1"/>
</dbReference>
<keyword evidence="3" id="KW-0134">Cell wall</keyword>
<evidence type="ECO:0000256" key="3">
    <source>
        <dbReference type="ARBA" id="ARBA00022512"/>
    </source>
</evidence>
<dbReference type="SUPFAM" id="SSF51126">
    <property type="entry name" value="Pectin lyase-like"/>
    <property type="match status" value="1"/>
</dbReference>
<sequence length="396" mass="42906">MGFTRILFLTLLFVCAADVQCQNVKIFNVKKYGAIPGGKTENSKGFLEAWKNACQWKGKAVVLVPAGTYLLDSVKFEGECKGYMIFKLKGNVMAVSKLKDIDRWITFKYVNGFTLAGRGTFDGQGHKVWPCKKNGKCQTLPISLRFEFIKNGNLQNIRSINSQNAHVSIFASSNLNISNIKVSAPQDSPNTDGIKISSSEEIRITRTTISTGDDCVAILNGSKKTHISQVSCGPGHGISVGSMGGNTVINNKDIVVGLTVRNSTFTNTSNGLRIKTWASPYQGLASGFTYEDIIMNNVENPIIIDQQYCPNSPCNAKSASRIQIRDITFSNIRGTSRSKAAVTLSCSSVVPCKNIVLKDIKLVYTGINGGPASSICSNVHGYSYGLQNPPSCLRSA</sequence>
<keyword evidence="9" id="KW-0732">Signal</keyword>
<evidence type="ECO:0000313" key="10">
    <source>
        <dbReference type="EMBL" id="KAJ6670664.1"/>
    </source>
</evidence>
<dbReference type="GO" id="GO:0071555">
    <property type="term" value="P:cell wall organization"/>
    <property type="evidence" value="ECO:0007669"/>
    <property type="project" value="UniProtKB-KW"/>
</dbReference>
<evidence type="ECO:0000256" key="8">
    <source>
        <dbReference type="RuleBase" id="RU361169"/>
    </source>
</evidence>
<organism evidence="10 11">
    <name type="scientific">Salix viminalis</name>
    <name type="common">Common osier</name>
    <name type="synonym">Basket willow</name>
    <dbReference type="NCBI Taxonomy" id="40686"/>
    <lineage>
        <taxon>Eukaryota</taxon>
        <taxon>Viridiplantae</taxon>
        <taxon>Streptophyta</taxon>
        <taxon>Embryophyta</taxon>
        <taxon>Tracheophyta</taxon>
        <taxon>Spermatophyta</taxon>
        <taxon>Magnoliopsida</taxon>
        <taxon>eudicotyledons</taxon>
        <taxon>Gunneridae</taxon>
        <taxon>Pentapetalae</taxon>
        <taxon>rosids</taxon>
        <taxon>fabids</taxon>
        <taxon>Malpighiales</taxon>
        <taxon>Salicaceae</taxon>
        <taxon>Saliceae</taxon>
        <taxon>Salix</taxon>
    </lineage>
</organism>
<dbReference type="GO" id="GO:0016829">
    <property type="term" value="F:lyase activity"/>
    <property type="evidence" value="ECO:0007669"/>
    <property type="project" value="UniProtKB-KW"/>
</dbReference>
<dbReference type="GO" id="GO:0004650">
    <property type="term" value="F:polygalacturonase activity"/>
    <property type="evidence" value="ECO:0007669"/>
    <property type="project" value="InterPro"/>
</dbReference>
<feature type="chain" id="PRO_5040283759" evidence="9">
    <location>
        <begin position="22"/>
        <end position="396"/>
    </location>
</feature>
<dbReference type="FunFam" id="2.160.20.10:FF:000004">
    <property type="entry name" value="Pectin lyase-like superfamily protein"/>
    <property type="match status" value="1"/>
</dbReference>
<dbReference type="InterPro" id="IPR000743">
    <property type="entry name" value="Glyco_hydro_28"/>
</dbReference>
<dbReference type="Proteomes" id="UP001151529">
    <property type="component" value="Chromosome 9"/>
</dbReference>
<dbReference type="InterPro" id="IPR006626">
    <property type="entry name" value="PbH1"/>
</dbReference>
<reference evidence="10" key="1">
    <citation type="submission" date="2022-11" db="EMBL/GenBank/DDBJ databases">
        <authorList>
            <person name="Hyden B.L."/>
            <person name="Feng K."/>
            <person name="Yates T."/>
            <person name="Jawdy S."/>
            <person name="Smart L.B."/>
            <person name="Muchero W."/>
        </authorList>
    </citation>
    <scope>NUCLEOTIDE SEQUENCE</scope>
    <source>
        <tissue evidence="10">Shoot tip</tissue>
    </source>
</reference>
<comment type="caution">
    <text evidence="10">The sequence shown here is derived from an EMBL/GenBank/DDBJ whole genome shotgun (WGS) entry which is preliminary data.</text>
</comment>
<comment type="subcellular location">
    <subcellularLocation>
        <location evidence="1">Secreted</location>
        <location evidence="1">Cell wall</location>
    </subcellularLocation>
</comment>
<dbReference type="AlphaFoldDB" id="A0A9Q0NJ97"/>
<evidence type="ECO:0000256" key="4">
    <source>
        <dbReference type="ARBA" id="ARBA00022525"/>
    </source>
</evidence>
<dbReference type="InterPro" id="IPR011050">
    <property type="entry name" value="Pectin_lyase_fold/virulence"/>
</dbReference>
<evidence type="ECO:0000256" key="2">
    <source>
        <dbReference type="ARBA" id="ARBA00008834"/>
    </source>
</evidence>
<protein>
    <submittedName>
        <fullName evidence="10">PECTIN LYASE-LIKE SUPERFAMILY PROTEIN</fullName>
    </submittedName>
</protein>
<name>A0A9Q0NJ97_SALVM</name>
<keyword evidence="5 8" id="KW-0378">Hydrolase</keyword>
<keyword evidence="11" id="KW-1185">Reference proteome</keyword>
<keyword evidence="7" id="KW-0961">Cell wall biogenesis/degradation</keyword>
<dbReference type="EMBL" id="JAPFFL010000019">
    <property type="protein sequence ID" value="KAJ6670664.1"/>
    <property type="molecule type" value="Genomic_DNA"/>
</dbReference>
<dbReference type="InterPro" id="IPR012334">
    <property type="entry name" value="Pectin_lyas_fold"/>
</dbReference>
<reference evidence="10" key="2">
    <citation type="journal article" date="2023" name="Int. J. Mol. Sci.">
        <title>De Novo Assembly and Annotation of 11 Diverse Shrub Willow (Salix) Genomes Reveals Novel Gene Organization in Sex-Linked Regions.</title>
        <authorList>
            <person name="Hyden B."/>
            <person name="Feng K."/>
            <person name="Yates T.B."/>
            <person name="Jawdy S."/>
            <person name="Cereghino C."/>
            <person name="Smart L.B."/>
            <person name="Muchero W."/>
        </authorList>
    </citation>
    <scope>NUCLEOTIDE SEQUENCE [LARGE SCALE GENOMIC DNA]</scope>
    <source>
        <tissue evidence="10">Shoot tip</tissue>
    </source>
</reference>
<proteinExistence type="inferred from homology"/>
<keyword evidence="4" id="KW-0964">Secreted</keyword>
<accession>A0A9Q0NJ97</accession>
<comment type="similarity">
    <text evidence="2 8">Belongs to the glycosyl hydrolase 28 family.</text>
</comment>